<dbReference type="GO" id="GO:0006508">
    <property type="term" value="P:proteolysis"/>
    <property type="evidence" value="ECO:0007669"/>
    <property type="project" value="InterPro"/>
</dbReference>
<feature type="domain" description="Peptidase S9 prolyl oligopeptidase catalytic" evidence="1">
    <location>
        <begin position="1"/>
        <end position="62"/>
    </location>
</feature>
<dbReference type="SUPFAM" id="SSF53474">
    <property type="entry name" value="alpha/beta-Hydrolases"/>
    <property type="match status" value="1"/>
</dbReference>
<dbReference type="Proteomes" id="UP000663844">
    <property type="component" value="Unassembled WGS sequence"/>
</dbReference>
<protein>
    <recommendedName>
        <fullName evidence="1">Peptidase S9 prolyl oligopeptidase catalytic domain-containing protein</fullName>
    </recommendedName>
</protein>
<evidence type="ECO:0000313" key="3">
    <source>
        <dbReference type="Proteomes" id="UP000663844"/>
    </source>
</evidence>
<dbReference type="GO" id="GO:0008236">
    <property type="term" value="F:serine-type peptidase activity"/>
    <property type="evidence" value="ECO:0007669"/>
    <property type="project" value="InterPro"/>
</dbReference>
<name>A0A819YAF7_9BILA</name>
<organism evidence="2 3">
    <name type="scientific">Adineta steineri</name>
    <dbReference type="NCBI Taxonomy" id="433720"/>
    <lineage>
        <taxon>Eukaryota</taxon>
        <taxon>Metazoa</taxon>
        <taxon>Spiralia</taxon>
        <taxon>Gnathifera</taxon>
        <taxon>Rotifera</taxon>
        <taxon>Eurotatoria</taxon>
        <taxon>Bdelloidea</taxon>
        <taxon>Adinetida</taxon>
        <taxon>Adinetidae</taxon>
        <taxon>Adineta</taxon>
    </lineage>
</organism>
<sequence length="81" mass="9147">MVTGENDCRVPTAQSYLLKRALHILGIPSKLIVFPGEGHLIKNNPWHEKIKVREELKWLNKYGGICLLECDEASTLSTSNQ</sequence>
<dbReference type="EMBL" id="CAJOAZ010006849">
    <property type="protein sequence ID" value="CAF4146878.1"/>
    <property type="molecule type" value="Genomic_DNA"/>
</dbReference>
<proteinExistence type="predicted"/>
<dbReference type="InterPro" id="IPR029058">
    <property type="entry name" value="AB_hydrolase_fold"/>
</dbReference>
<comment type="caution">
    <text evidence="2">The sequence shown here is derived from an EMBL/GenBank/DDBJ whole genome shotgun (WGS) entry which is preliminary data.</text>
</comment>
<dbReference type="InterPro" id="IPR001375">
    <property type="entry name" value="Peptidase_S9_cat"/>
</dbReference>
<evidence type="ECO:0000313" key="2">
    <source>
        <dbReference type="EMBL" id="CAF4146878.1"/>
    </source>
</evidence>
<gene>
    <name evidence="2" type="ORF">OXD698_LOCUS37851</name>
</gene>
<dbReference type="Pfam" id="PF00326">
    <property type="entry name" value="Peptidase_S9"/>
    <property type="match status" value="1"/>
</dbReference>
<dbReference type="AlphaFoldDB" id="A0A819YAF7"/>
<dbReference type="Gene3D" id="3.40.50.1820">
    <property type="entry name" value="alpha/beta hydrolase"/>
    <property type="match status" value="1"/>
</dbReference>
<reference evidence="2" key="1">
    <citation type="submission" date="2021-02" db="EMBL/GenBank/DDBJ databases">
        <authorList>
            <person name="Nowell W R."/>
        </authorList>
    </citation>
    <scope>NUCLEOTIDE SEQUENCE</scope>
</reference>
<accession>A0A819YAF7</accession>
<evidence type="ECO:0000259" key="1">
    <source>
        <dbReference type="Pfam" id="PF00326"/>
    </source>
</evidence>